<protein>
    <recommendedName>
        <fullName evidence="3">Outer membrane protein beta-barrel domain-containing protein</fullName>
    </recommendedName>
</protein>
<dbReference type="Proteomes" id="UP000016543">
    <property type="component" value="Unassembled WGS sequence"/>
</dbReference>
<dbReference type="Gene3D" id="2.40.160.20">
    <property type="match status" value="1"/>
</dbReference>
<gene>
    <name evidence="4" type="ORF">OS145_06604</name>
</gene>
<evidence type="ECO:0000313" key="5">
    <source>
        <dbReference type="Proteomes" id="UP000016543"/>
    </source>
</evidence>
<comment type="caution">
    <text evidence="4">The sequence shown here is derived from an EMBL/GenBank/DDBJ whole genome shotgun (WGS) entry which is preliminary data.</text>
</comment>
<feature type="domain" description="Outer membrane protein beta-barrel" evidence="3">
    <location>
        <begin position="9"/>
        <end position="169"/>
    </location>
</feature>
<name>A0ABP2CPV0_9GAMM</name>
<feature type="chain" id="PRO_5047358032" description="Outer membrane protein beta-barrel domain-containing protein" evidence="2">
    <location>
        <begin position="23"/>
        <end position="169"/>
    </location>
</feature>
<keyword evidence="1 2" id="KW-0732">Signal</keyword>
<dbReference type="Pfam" id="PF13505">
    <property type="entry name" value="OMP_b-brl"/>
    <property type="match status" value="1"/>
</dbReference>
<dbReference type="SUPFAM" id="SSF56925">
    <property type="entry name" value="OMPA-like"/>
    <property type="match status" value="1"/>
</dbReference>
<feature type="signal peptide" evidence="2">
    <location>
        <begin position="1"/>
        <end position="22"/>
    </location>
</feature>
<proteinExistence type="predicted"/>
<evidence type="ECO:0000313" key="4">
    <source>
        <dbReference type="EMBL" id="EAQ31751.1"/>
    </source>
</evidence>
<dbReference type="InterPro" id="IPR011250">
    <property type="entry name" value="OMP/PagP_B-barrel"/>
</dbReference>
<organism evidence="4 5">
    <name type="scientific">Idiomarina baltica OS145</name>
    <dbReference type="NCBI Taxonomy" id="314276"/>
    <lineage>
        <taxon>Bacteria</taxon>
        <taxon>Pseudomonadati</taxon>
        <taxon>Pseudomonadota</taxon>
        <taxon>Gammaproteobacteria</taxon>
        <taxon>Alteromonadales</taxon>
        <taxon>Idiomarinaceae</taxon>
        <taxon>Idiomarina</taxon>
    </lineage>
</organism>
<evidence type="ECO:0000256" key="2">
    <source>
        <dbReference type="SAM" id="SignalP"/>
    </source>
</evidence>
<dbReference type="EMBL" id="AAMX01000012">
    <property type="protein sequence ID" value="EAQ31751.1"/>
    <property type="molecule type" value="Genomic_DNA"/>
</dbReference>
<keyword evidence="5" id="KW-1185">Reference proteome</keyword>
<sequence>MKALIKTLGCCLLLTASMSANADWSVSGGFTSFQDDIDSSESLSLGALHGGLGYTFDRGNFIFMPELRVGFGIGDDSAYGVDVEVDNFVIASLRGQYNINDSFGIFVQPSYGRLEVSASGSGASFSNDDWETGIGTGASYKLGKNASIEAMYEQFDSADVFSFSFRYTF</sequence>
<evidence type="ECO:0000259" key="3">
    <source>
        <dbReference type="Pfam" id="PF13505"/>
    </source>
</evidence>
<evidence type="ECO:0000256" key="1">
    <source>
        <dbReference type="ARBA" id="ARBA00022729"/>
    </source>
</evidence>
<dbReference type="InterPro" id="IPR027385">
    <property type="entry name" value="Beta-barrel_OMP"/>
</dbReference>
<accession>A0ABP2CPV0</accession>
<dbReference type="RefSeq" id="WP_006955900.1">
    <property type="nucleotide sequence ID" value="NZ_CH672406.1"/>
</dbReference>
<reference evidence="4 5" key="1">
    <citation type="submission" date="2006-01" db="EMBL/GenBank/DDBJ databases">
        <authorList>
            <person name="Brettar I."/>
            <person name="Hofle M."/>
            <person name="Ferriera S."/>
            <person name="Johnson J."/>
            <person name="Kravitz S."/>
            <person name="Halpern A."/>
            <person name="Remington K."/>
            <person name="Beeson K."/>
            <person name="Tran B."/>
            <person name="Rogers Y.-H."/>
            <person name="Friedman R."/>
            <person name="Venter J.C."/>
        </authorList>
    </citation>
    <scope>NUCLEOTIDE SEQUENCE [LARGE SCALE GENOMIC DNA]</scope>
    <source>
        <strain evidence="4 5">OS145</strain>
    </source>
</reference>